<organism evidence="1 2">
    <name type="scientific">Eshraghiella crossota DSM 2876</name>
    <dbReference type="NCBI Taxonomy" id="511680"/>
    <lineage>
        <taxon>Bacteria</taxon>
        <taxon>Bacillati</taxon>
        <taxon>Bacillota</taxon>
        <taxon>Clostridia</taxon>
        <taxon>Lachnospirales</taxon>
        <taxon>Lachnospiraceae</taxon>
        <taxon>Eshraghiella</taxon>
    </lineage>
</organism>
<keyword evidence="2" id="KW-1185">Reference proteome</keyword>
<dbReference type="HOGENOM" id="CLU_3267073_0_0_9"/>
<reference evidence="1 2" key="1">
    <citation type="submission" date="2010-02" db="EMBL/GenBank/DDBJ databases">
        <authorList>
            <person name="Weinstock G."/>
            <person name="Sodergren E."/>
            <person name="Clifton S."/>
            <person name="Fulton L."/>
            <person name="Fulton B."/>
            <person name="Courtney L."/>
            <person name="Fronick C."/>
            <person name="Harrison M."/>
            <person name="Strong C."/>
            <person name="Farmer C."/>
            <person name="Delahaunty K."/>
            <person name="Markovic C."/>
            <person name="Hall O."/>
            <person name="Minx P."/>
            <person name="Tomlinson C."/>
            <person name="Mitreva M."/>
            <person name="Nelson J."/>
            <person name="Hou S."/>
            <person name="Wollam A."/>
            <person name="Pepin K.H."/>
            <person name="Johnson M."/>
            <person name="Bhonagiri V."/>
            <person name="Zhang X."/>
            <person name="Suruliraj S."/>
            <person name="Warren W."/>
            <person name="Chinwalla A."/>
            <person name="Mardis E.R."/>
            <person name="Wilson R.K."/>
        </authorList>
    </citation>
    <scope>NUCLEOTIDE SEQUENCE [LARGE SCALE GENOMIC DNA]</scope>
    <source>
        <strain evidence="1 2">DSM 2876</strain>
    </source>
</reference>
<dbReference type="AlphaFoldDB" id="D4S214"/>
<protein>
    <submittedName>
        <fullName evidence="1">Uncharacterized protein</fullName>
    </submittedName>
</protein>
<sequence>MYIEIDANNVMRIRRTLLNCDRESVRQEVERVIYNMPEMFI</sequence>
<evidence type="ECO:0000313" key="1">
    <source>
        <dbReference type="EMBL" id="EFF67716.1"/>
    </source>
</evidence>
<comment type="caution">
    <text evidence="1">The sequence shown here is derived from an EMBL/GenBank/DDBJ whole genome shotgun (WGS) entry which is preliminary data.</text>
</comment>
<gene>
    <name evidence="1" type="ORF">BUTYVIB_02136</name>
</gene>
<evidence type="ECO:0000313" key="2">
    <source>
        <dbReference type="Proteomes" id="UP000006238"/>
    </source>
</evidence>
<dbReference type="Proteomes" id="UP000006238">
    <property type="component" value="Unassembled WGS sequence"/>
</dbReference>
<accession>D4S214</accession>
<dbReference type="EMBL" id="ABWN01000036">
    <property type="protein sequence ID" value="EFF67716.1"/>
    <property type="molecule type" value="Genomic_DNA"/>
</dbReference>
<name>D4S214_9FIRM</name>
<proteinExistence type="predicted"/>